<evidence type="ECO:0000313" key="4">
    <source>
        <dbReference type="EMBL" id="KUP98582.1"/>
    </source>
</evidence>
<sequence length="430" mass="47759">MPWITLRLRVTTPLFNGDDDVPLRVSSLRGAMRYWFRALAGSRVGPDIRVLRRLENTVFGSTEDPAPVRMRLTGLPTVRRNPHPSFLDKQEEPGIGYLMGQGLGSFTGGGYRILRPYVPPENSQFALELALPNTDGDRSERSGDEQSPHPDESVVALTLASLWMVCAYGGVGARVRRGFGGLSIIKVEPHGHVLPAPWTDPELLRSPGLDHYRALDSLQRLQPIGPLEACLPHVDTLLTHLGVADAARPWREDETPTYPVFSSTRTCAGLSAYSADHWNELLAHVGRQYRLSRATSDNSASRTNYRPKVKTPERDAVLRGGSDRFPLGALGLPVVYSKDRVTVGERRASPLWLRPVRGDEGWRLFSFAFHNTFLPEGTEVKLNGLGGRSVAVTDDDVVQRTGDWVRRMRTDPAPYRLPWEEARTGAWSGT</sequence>
<dbReference type="AlphaFoldDB" id="A0A147KMP6"/>
<dbReference type="NCBIfam" id="TIGR01894">
    <property type="entry name" value="cas_TM1795_cmr1"/>
    <property type="match status" value="1"/>
</dbReference>
<gene>
    <name evidence="4" type="ORF">AC529_00585</name>
</gene>
<evidence type="ECO:0000256" key="2">
    <source>
        <dbReference type="ARBA" id="ARBA00093789"/>
    </source>
</evidence>
<evidence type="ECO:0000259" key="3">
    <source>
        <dbReference type="Pfam" id="PF03787"/>
    </source>
</evidence>
<dbReference type="Pfam" id="PF03787">
    <property type="entry name" value="RAMPs"/>
    <property type="match status" value="1"/>
</dbReference>
<organism evidence="4 5">
    <name type="scientific">Thermobifida cellulosilytica TB100</name>
    <dbReference type="NCBI Taxonomy" id="665004"/>
    <lineage>
        <taxon>Bacteria</taxon>
        <taxon>Bacillati</taxon>
        <taxon>Actinomycetota</taxon>
        <taxon>Actinomycetes</taxon>
        <taxon>Streptosporangiales</taxon>
        <taxon>Nocardiopsidaceae</taxon>
        <taxon>Thermobifida</taxon>
    </lineage>
</organism>
<reference evidence="5" key="1">
    <citation type="journal article" date="2017" name="Acta Aliment.">
        <title>Plant polysaccharide degrading enzyme system of Thermpbifida cellulosilytica TB100 revealed by de novo genome project data.</title>
        <authorList>
            <person name="Toth A."/>
            <person name="Baka E."/>
            <person name="Luzics S."/>
            <person name="Bata-Vidacs I."/>
            <person name="Nagy I."/>
            <person name="Balint B."/>
            <person name="Herceg R."/>
            <person name="Olasz F."/>
            <person name="Wilk T."/>
            <person name="Nagy T."/>
            <person name="Kriszt B."/>
            <person name="Nagy I."/>
            <person name="Kukolya J."/>
        </authorList>
    </citation>
    <scope>NUCLEOTIDE SEQUENCE [LARGE SCALE GENOMIC DNA]</scope>
    <source>
        <strain evidence="5">TB100</strain>
    </source>
</reference>
<dbReference type="GO" id="GO:0051607">
    <property type="term" value="P:defense response to virus"/>
    <property type="evidence" value="ECO:0007669"/>
    <property type="project" value="UniProtKB-KW"/>
</dbReference>
<evidence type="ECO:0000256" key="1">
    <source>
        <dbReference type="ARBA" id="ARBA00023118"/>
    </source>
</evidence>
<comment type="caution">
    <text evidence="4">The sequence shown here is derived from an EMBL/GenBank/DDBJ whole genome shotgun (WGS) entry which is preliminary data.</text>
</comment>
<protein>
    <submittedName>
        <fullName evidence="4">CRISPR-associated protein Cmr1</fullName>
    </submittedName>
</protein>
<name>A0A147KMP6_THECS</name>
<dbReference type="InterPro" id="IPR007522">
    <property type="entry name" value="CRISPR-assoc_prot_TM1795"/>
</dbReference>
<dbReference type="STRING" id="665004.AC529_00585"/>
<dbReference type="Proteomes" id="UP000074382">
    <property type="component" value="Unassembled WGS sequence"/>
</dbReference>
<accession>A0A147KMP6</accession>
<dbReference type="OrthoDB" id="190500at2"/>
<dbReference type="RefSeq" id="WP_068755018.1">
    <property type="nucleotide sequence ID" value="NZ_KQ950181.1"/>
</dbReference>
<feature type="domain" description="CRISPR type III-associated protein" evidence="3">
    <location>
        <begin position="8"/>
        <end position="181"/>
    </location>
</feature>
<proteinExistence type="predicted"/>
<comment type="subunit">
    <text evidence="2">Part of the Csm effector complex that includes Cas10, Csm2, Csm3, Csm4 and Csm5.</text>
</comment>
<dbReference type="InterPro" id="IPR005537">
    <property type="entry name" value="RAMP_III_fam"/>
</dbReference>
<dbReference type="EMBL" id="LGEM01000004">
    <property type="protein sequence ID" value="KUP98582.1"/>
    <property type="molecule type" value="Genomic_DNA"/>
</dbReference>
<keyword evidence="5" id="KW-1185">Reference proteome</keyword>
<dbReference type="PATRIC" id="fig|665004.4.peg.1632"/>
<keyword evidence="1" id="KW-0051">Antiviral defense</keyword>
<evidence type="ECO:0000313" key="5">
    <source>
        <dbReference type="Proteomes" id="UP000074382"/>
    </source>
</evidence>